<dbReference type="EMBL" id="FWFW01000007">
    <property type="protein sequence ID" value="SLN49551.1"/>
    <property type="molecule type" value="Genomic_DNA"/>
</dbReference>
<evidence type="ECO:0000256" key="2">
    <source>
        <dbReference type="ARBA" id="ARBA00022692"/>
    </source>
</evidence>
<accession>A0A1Y5SWD4</accession>
<dbReference type="InterPro" id="IPR005565">
    <property type="entry name" value="Hemolysn_activator_HlyB_C"/>
</dbReference>
<dbReference type="InterPro" id="IPR013686">
    <property type="entry name" value="Polypept-transport_assoc_ShlB"/>
</dbReference>
<dbReference type="Pfam" id="PF03865">
    <property type="entry name" value="ShlB"/>
    <property type="match status" value="1"/>
</dbReference>
<feature type="domain" description="Haemolysin activator HlyB C-terminal" evidence="5">
    <location>
        <begin position="229"/>
        <end position="526"/>
    </location>
</feature>
<feature type="transmembrane region" description="Helical" evidence="4">
    <location>
        <begin position="20"/>
        <end position="37"/>
    </location>
</feature>
<dbReference type="SUPFAM" id="SSF56935">
    <property type="entry name" value="Porins"/>
    <property type="match status" value="1"/>
</dbReference>
<dbReference type="OrthoDB" id="7439045at2"/>
<dbReference type="GO" id="GO:0046819">
    <property type="term" value="P:protein secretion by the type V secretion system"/>
    <property type="evidence" value="ECO:0007669"/>
    <property type="project" value="TreeGrafter"/>
</dbReference>
<dbReference type="AlphaFoldDB" id="A0A1Y5SWD4"/>
<dbReference type="GO" id="GO:0008320">
    <property type="term" value="F:protein transmembrane transporter activity"/>
    <property type="evidence" value="ECO:0007669"/>
    <property type="project" value="TreeGrafter"/>
</dbReference>
<keyword evidence="8" id="KW-1185">Reference proteome</keyword>
<name>A0A1Y5SWD4_9RHOB</name>
<dbReference type="Gene3D" id="3.10.20.310">
    <property type="entry name" value="membrane protein fhac"/>
    <property type="match status" value="1"/>
</dbReference>
<dbReference type="PANTHER" id="PTHR34597:SF1">
    <property type="entry name" value="HEME_HEMOPEXIN TRANSPORTER PROTEIN HUXB"/>
    <property type="match status" value="1"/>
</dbReference>
<evidence type="ECO:0000313" key="8">
    <source>
        <dbReference type="Proteomes" id="UP000193307"/>
    </source>
</evidence>
<dbReference type="RefSeq" id="WP_085849559.1">
    <property type="nucleotide sequence ID" value="NZ_FNZV01000007.1"/>
</dbReference>
<dbReference type="InterPro" id="IPR051544">
    <property type="entry name" value="TPS_OM_transporter"/>
</dbReference>
<keyword evidence="1" id="KW-1134">Transmembrane beta strand</keyword>
<evidence type="ECO:0000259" key="6">
    <source>
        <dbReference type="Pfam" id="PF08479"/>
    </source>
</evidence>
<keyword evidence="2 4" id="KW-0812">Transmembrane</keyword>
<dbReference type="Pfam" id="PF08479">
    <property type="entry name" value="POTRA_2"/>
    <property type="match status" value="1"/>
</dbReference>
<dbReference type="Gene3D" id="2.40.160.50">
    <property type="entry name" value="membrane protein fhac: a member of the omp85/tpsb transporter family"/>
    <property type="match status" value="1"/>
</dbReference>
<dbReference type="Proteomes" id="UP000193307">
    <property type="component" value="Unassembled WGS sequence"/>
</dbReference>
<evidence type="ECO:0000256" key="1">
    <source>
        <dbReference type="ARBA" id="ARBA00022452"/>
    </source>
</evidence>
<sequence length="564" mass="60033">MTRSEVLRAQQKTDGQRKAFLNHLGAAGMVGALMLLAETAQAQQTINPATTVEQLNAQRVQELATPPKQTGPVVISPEATRGSIVQPGGPSVRLVGVEFTKSDFLTQADLDVILANYVGKQIDFSQIQTLVQDVNDLYTAKGVITASAVLPPQTLDRGILKVQLVEGKLASVAIGGNKKVPDSFVLERVRLTRGEDTVDVPSAATDITSFNQIYNAQLRMSLQPGANFGTTDLVLALTEPKTNQLSFFLDNQGVESTGQYQLGTFFHSYSLLTPDDNLLVFGTIAEGSFSGTLSYDAPILRNGTRLSATYSGSRIEVIDGPTEPLNIEGNSQSFSGTLTYPHFISSKWAVFGVAGASYGVSESTSNGTSLVDSTTTKYSLGIDVSYSNQNMAFSISPHVTYAVSEDALEPSTRNVTLFTGSFNGTYLFDNGVALTANGAWQLTHEKLLPGDMLFQVGGPSTVRGFPSDAASGDTGYFGQFEAHKSVDVNIDGLANGIDVYGFVDMGAVYSTFPEEVFLMSAGVGMTYPLSDKVTLELGVGIPLVNAVSNQDSATLYARVTAVTF</sequence>
<evidence type="ECO:0000256" key="3">
    <source>
        <dbReference type="ARBA" id="ARBA00023237"/>
    </source>
</evidence>
<keyword evidence="4" id="KW-0472">Membrane</keyword>
<keyword evidence="4" id="KW-1133">Transmembrane helix</keyword>
<protein>
    <submittedName>
        <fullName evidence="7">Heme/hemopexin transporter protein HuxB</fullName>
    </submittedName>
</protein>
<evidence type="ECO:0000259" key="5">
    <source>
        <dbReference type="Pfam" id="PF03865"/>
    </source>
</evidence>
<proteinExistence type="predicted"/>
<dbReference type="STRING" id="658057.SAMN04488032_107108"/>
<dbReference type="PANTHER" id="PTHR34597">
    <property type="entry name" value="SLR1661 PROTEIN"/>
    <property type="match status" value="1"/>
</dbReference>
<feature type="domain" description="Polypeptide-transport-associated ShlB-type" evidence="6">
    <location>
        <begin position="95"/>
        <end position="167"/>
    </location>
</feature>
<dbReference type="GO" id="GO:0098046">
    <property type="term" value="C:type V protein secretion system complex"/>
    <property type="evidence" value="ECO:0007669"/>
    <property type="project" value="TreeGrafter"/>
</dbReference>
<gene>
    <name evidence="7" type="primary">hxuB</name>
    <name evidence="7" type="ORF">PAM7971_02429</name>
</gene>
<keyword evidence="3" id="KW-0998">Cell outer membrane</keyword>
<organism evidence="7 8">
    <name type="scientific">Pacificibacter marinus</name>
    <dbReference type="NCBI Taxonomy" id="658057"/>
    <lineage>
        <taxon>Bacteria</taxon>
        <taxon>Pseudomonadati</taxon>
        <taxon>Pseudomonadota</taxon>
        <taxon>Alphaproteobacteria</taxon>
        <taxon>Rhodobacterales</taxon>
        <taxon>Roseobacteraceae</taxon>
        <taxon>Pacificibacter</taxon>
    </lineage>
</organism>
<evidence type="ECO:0000313" key="7">
    <source>
        <dbReference type="EMBL" id="SLN49551.1"/>
    </source>
</evidence>
<reference evidence="7 8" key="1">
    <citation type="submission" date="2017-03" db="EMBL/GenBank/DDBJ databases">
        <authorList>
            <person name="Afonso C.L."/>
            <person name="Miller P.J."/>
            <person name="Scott M.A."/>
            <person name="Spackman E."/>
            <person name="Goraichik I."/>
            <person name="Dimitrov K.M."/>
            <person name="Suarez D.L."/>
            <person name="Swayne D.E."/>
        </authorList>
    </citation>
    <scope>NUCLEOTIDE SEQUENCE [LARGE SCALE GENOMIC DNA]</scope>
    <source>
        <strain evidence="7 8">CECT 7971</strain>
    </source>
</reference>
<evidence type="ECO:0000256" key="4">
    <source>
        <dbReference type="SAM" id="Phobius"/>
    </source>
</evidence>